<dbReference type="InterPro" id="IPR050494">
    <property type="entry name" value="Ser_Thr_dual-spec_kinase"/>
</dbReference>
<dbReference type="AlphaFoldDB" id="A0A7M5V037"/>
<dbReference type="Proteomes" id="UP000594262">
    <property type="component" value="Unplaced"/>
</dbReference>
<evidence type="ECO:0000256" key="3">
    <source>
        <dbReference type="ARBA" id="ARBA00022679"/>
    </source>
</evidence>
<feature type="region of interest" description="Disordered" evidence="11">
    <location>
        <begin position="718"/>
        <end position="741"/>
    </location>
</feature>
<feature type="compositionally biased region" description="Low complexity" evidence="11">
    <location>
        <begin position="25"/>
        <end position="36"/>
    </location>
</feature>
<feature type="binding site" evidence="10">
    <location>
        <position position="99"/>
    </location>
    <ligand>
        <name>ATP</name>
        <dbReference type="ChEBI" id="CHEBI:30616"/>
    </ligand>
</feature>
<accession>A0A7M5V037</accession>
<dbReference type="PROSITE" id="PS50011">
    <property type="entry name" value="PROTEIN_KINASE_DOM"/>
    <property type="match status" value="1"/>
</dbReference>
<feature type="compositionally biased region" description="Polar residues" evidence="11">
    <location>
        <begin position="727"/>
        <end position="740"/>
    </location>
</feature>
<dbReference type="GO" id="GO:0005634">
    <property type="term" value="C:nucleus"/>
    <property type="evidence" value="ECO:0007669"/>
    <property type="project" value="TreeGrafter"/>
</dbReference>
<evidence type="ECO:0000256" key="4">
    <source>
        <dbReference type="ARBA" id="ARBA00022741"/>
    </source>
</evidence>
<dbReference type="PROSITE" id="PS00107">
    <property type="entry name" value="PROTEIN_KINASE_ATP"/>
    <property type="match status" value="1"/>
</dbReference>
<comment type="similarity">
    <text evidence="9">Belongs to the protein kinase superfamily. CMGC Ser/Thr protein kinase family. HIPK subfamily.</text>
</comment>
<feature type="region of interest" description="Disordered" evidence="11">
    <location>
        <begin position="1"/>
        <end position="47"/>
    </location>
</feature>
<evidence type="ECO:0000256" key="2">
    <source>
        <dbReference type="ARBA" id="ARBA00022527"/>
    </source>
</evidence>
<evidence type="ECO:0000256" key="10">
    <source>
        <dbReference type="PROSITE-ProRule" id="PRU10141"/>
    </source>
</evidence>
<dbReference type="GO" id="GO:0005524">
    <property type="term" value="F:ATP binding"/>
    <property type="evidence" value="ECO:0007669"/>
    <property type="project" value="UniProtKB-UniRule"/>
</dbReference>
<name>A0A7M5V037_9CNID</name>
<dbReference type="EnsemblMetazoa" id="CLYHEMT001267.1">
    <property type="protein sequence ID" value="CLYHEMP001267.1"/>
    <property type="gene ID" value="CLYHEMG001267"/>
</dbReference>
<dbReference type="InterPro" id="IPR017441">
    <property type="entry name" value="Protein_kinase_ATP_BS"/>
</dbReference>
<keyword evidence="5" id="KW-0418">Kinase</keyword>
<dbReference type="PANTHER" id="PTHR24058">
    <property type="entry name" value="DUAL SPECIFICITY PROTEIN KINASE"/>
    <property type="match status" value="1"/>
</dbReference>
<reference evidence="13" key="1">
    <citation type="submission" date="2021-01" db="UniProtKB">
        <authorList>
            <consortium name="EnsemblMetazoa"/>
        </authorList>
    </citation>
    <scope>IDENTIFICATION</scope>
</reference>
<organism evidence="13 14">
    <name type="scientific">Clytia hemisphaerica</name>
    <dbReference type="NCBI Taxonomy" id="252671"/>
    <lineage>
        <taxon>Eukaryota</taxon>
        <taxon>Metazoa</taxon>
        <taxon>Cnidaria</taxon>
        <taxon>Hydrozoa</taxon>
        <taxon>Hydroidolina</taxon>
        <taxon>Leptothecata</taxon>
        <taxon>Obeliida</taxon>
        <taxon>Clytiidae</taxon>
        <taxon>Clytia</taxon>
    </lineage>
</organism>
<comment type="catalytic activity">
    <reaction evidence="8">
        <text>L-seryl-[protein] + ATP = O-phospho-L-seryl-[protein] + ADP + H(+)</text>
        <dbReference type="Rhea" id="RHEA:17989"/>
        <dbReference type="Rhea" id="RHEA-COMP:9863"/>
        <dbReference type="Rhea" id="RHEA-COMP:11604"/>
        <dbReference type="ChEBI" id="CHEBI:15378"/>
        <dbReference type="ChEBI" id="CHEBI:29999"/>
        <dbReference type="ChEBI" id="CHEBI:30616"/>
        <dbReference type="ChEBI" id="CHEBI:83421"/>
        <dbReference type="ChEBI" id="CHEBI:456216"/>
        <dbReference type="EC" id="2.7.11.1"/>
    </reaction>
</comment>
<evidence type="ECO:0000256" key="1">
    <source>
        <dbReference type="ARBA" id="ARBA00012513"/>
    </source>
</evidence>
<dbReference type="PROSITE" id="PS00108">
    <property type="entry name" value="PROTEIN_KINASE_ST"/>
    <property type="match status" value="1"/>
</dbReference>
<keyword evidence="14" id="KW-1185">Reference proteome</keyword>
<dbReference type="Gene3D" id="1.10.510.10">
    <property type="entry name" value="Transferase(Phosphotransferase) domain 1"/>
    <property type="match status" value="1"/>
</dbReference>
<dbReference type="InterPro" id="IPR008271">
    <property type="entry name" value="Ser/Thr_kinase_AS"/>
</dbReference>
<dbReference type="FunFam" id="1.10.510.10:FF:000029">
    <property type="entry name" value="Homeodomain-interacting protein kinase 2 isoform 1"/>
    <property type="match status" value="1"/>
</dbReference>
<dbReference type="GO" id="GO:0004674">
    <property type="term" value="F:protein serine/threonine kinase activity"/>
    <property type="evidence" value="ECO:0007669"/>
    <property type="project" value="UniProtKB-KW"/>
</dbReference>
<evidence type="ECO:0000256" key="8">
    <source>
        <dbReference type="ARBA" id="ARBA00048679"/>
    </source>
</evidence>
<protein>
    <recommendedName>
        <fullName evidence="1">non-specific serine/threonine protein kinase</fullName>
        <ecNumber evidence="1">2.7.11.1</ecNumber>
    </recommendedName>
</protein>
<dbReference type="GeneID" id="136807146"/>
<dbReference type="SMART" id="SM00220">
    <property type="entry name" value="S_TKc"/>
    <property type="match status" value="1"/>
</dbReference>
<evidence type="ECO:0000256" key="6">
    <source>
        <dbReference type="ARBA" id="ARBA00022840"/>
    </source>
</evidence>
<evidence type="ECO:0000256" key="9">
    <source>
        <dbReference type="ARBA" id="ARBA00061380"/>
    </source>
</evidence>
<dbReference type="EC" id="2.7.11.1" evidence="1"/>
<evidence type="ECO:0000259" key="12">
    <source>
        <dbReference type="PROSITE" id="PS50011"/>
    </source>
</evidence>
<dbReference type="OrthoDB" id="10030361at2759"/>
<dbReference type="GO" id="GO:0005737">
    <property type="term" value="C:cytoplasm"/>
    <property type="evidence" value="ECO:0007669"/>
    <property type="project" value="TreeGrafter"/>
</dbReference>
<evidence type="ECO:0000256" key="11">
    <source>
        <dbReference type="SAM" id="MobiDB-lite"/>
    </source>
</evidence>
<dbReference type="Pfam" id="PF00069">
    <property type="entry name" value="Pkinase"/>
    <property type="match status" value="1"/>
</dbReference>
<keyword evidence="4 10" id="KW-0547">Nucleotide-binding</keyword>
<keyword evidence="6 10" id="KW-0067">ATP-binding</keyword>
<keyword evidence="3" id="KW-0808">Transferase</keyword>
<evidence type="ECO:0000256" key="5">
    <source>
        <dbReference type="ARBA" id="ARBA00022777"/>
    </source>
</evidence>
<dbReference type="RefSeq" id="XP_066919823.1">
    <property type="nucleotide sequence ID" value="XM_067063722.1"/>
</dbReference>
<dbReference type="PANTHER" id="PTHR24058:SF17">
    <property type="entry name" value="HOMEODOMAIN INTERACTING PROTEIN KINASE, ISOFORM D"/>
    <property type="match status" value="1"/>
</dbReference>
<evidence type="ECO:0000313" key="14">
    <source>
        <dbReference type="Proteomes" id="UP000594262"/>
    </source>
</evidence>
<comment type="catalytic activity">
    <reaction evidence="7">
        <text>L-threonyl-[protein] + ATP = O-phospho-L-threonyl-[protein] + ADP + H(+)</text>
        <dbReference type="Rhea" id="RHEA:46608"/>
        <dbReference type="Rhea" id="RHEA-COMP:11060"/>
        <dbReference type="Rhea" id="RHEA-COMP:11605"/>
        <dbReference type="ChEBI" id="CHEBI:15378"/>
        <dbReference type="ChEBI" id="CHEBI:30013"/>
        <dbReference type="ChEBI" id="CHEBI:30616"/>
        <dbReference type="ChEBI" id="CHEBI:61977"/>
        <dbReference type="ChEBI" id="CHEBI:456216"/>
        <dbReference type="EC" id="2.7.11.1"/>
    </reaction>
</comment>
<dbReference type="InterPro" id="IPR000719">
    <property type="entry name" value="Prot_kinase_dom"/>
</dbReference>
<feature type="domain" description="Protein kinase" evidence="12">
    <location>
        <begin position="70"/>
        <end position="403"/>
    </location>
</feature>
<sequence length="872" mass="98670">MSNFRNNGQVIVVSDESPVSSKKGTTTTTTAATNNNTKKKDVDNEQENNDSMYDYKITAHEILRSSTGEYEVLEFLGRGTFGQVVKCWKRHTNELVAVKISKDHPSYKKQAEIEVKILSLLMQEDSEEFNFVRAIECFSHHNHTCVVFEMLQQNLYDFLRSSKFKPLSLKYVRPILYQVATTLLKLKQMNLIHSDLKPENIMLVEQERQPFRVKVVDFGSATHTSKAVTSSYLQSRYYRAPEIILGLPFDESIDMWSLGCVAAELFLGWPLYPGPSEYDQISYIIQTEGMPSQSLLHMAAASKRNRYFKRSVNAFGHEEWNLKSAQEYEQESGRPRKDEGSRRYIFNRLDDIAERNFPTNLTGTDLMAERVDRQVFIELLKRMLDLDGYTRIKPADVLGHPFFTFTHLSQFYYSRNVQSSIHVMDTIAYYKAQALSQRNATTMATANCRVQASSRNGHTSYSTVPMPNNKNNVYQGQSSKYFVQQAPPPSSIPMPPLAWQNVPDDVGYVSEERSPMYRSPCMDPWNKQVPKPKDAFDQNRYWNPIPFPKWQFHLNTSSSPNEYRGNPGKDPLIPSGKSGVIFIDDSPVGSCSVISISSSSDGENDLEQSDVKDVSMLDLKNNHSFTANTPSPLTQDLESKKFVPCEEAHNNDPAHCFTSSRPKRSRIIPLMHDPPGVPVEPNHVFTVPAPLQNLGHPLQAPFKNSSNARIPPPADVYSAGREHRHNSPTSNVPHTNTVHHPSQRFHHNYYSQGAAIPPPPNRRPFEEMQQSRFFDQQHNSMKRHNSSCCFNPMMTSEQTNGCGRCFPGAPSFEGVPPHLRTGTDYIPFSAPQPQVALPIGHAQQAPASHHNVSASSAACNVTNYSSFTYFSK</sequence>
<dbReference type="InterPro" id="IPR011009">
    <property type="entry name" value="Kinase-like_dom_sf"/>
</dbReference>
<evidence type="ECO:0000256" key="7">
    <source>
        <dbReference type="ARBA" id="ARBA00047899"/>
    </source>
</evidence>
<proteinExistence type="inferred from homology"/>
<dbReference type="Gene3D" id="3.30.200.20">
    <property type="entry name" value="Phosphorylase Kinase, domain 1"/>
    <property type="match status" value="1"/>
</dbReference>
<evidence type="ECO:0000313" key="13">
    <source>
        <dbReference type="EnsemblMetazoa" id="CLYHEMP001267.1"/>
    </source>
</evidence>
<dbReference type="SUPFAM" id="SSF56112">
    <property type="entry name" value="Protein kinase-like (PK-like)"/>
    <property type="match status" value="1"/>
</dbReference>
<keyword evidence="2" id="KW-0723">Serine/threonine-protein kinase</keyword>
<dbReference type="GO" id="GO:0004713">
    <property type="term" value="F:protein tyrosine kinase activity"/>
    <property type="evidence" value="ECO:0007669"/>
    <property type="project" value="TreeGrafter"/>
</dbReference>